<name>A0ABU1ZQR3_9BURK</name>
<accession>A0ABU1ZQR3</accession>
<keyword evidence="2" id="KW-1185">Reference proteome</keyword>
<proteinExistence type="predicted"/>
<evidence type="ECO:0000313" key="1">
    <source>
        <dbReference type="EMBL" id="MDR7307286.1"/>
    </source>
</evidence>
<organism evidence="1 2">
    <name type="scientific">Rhodoferax saidenbachensis</name>
    <dbReference type="NCBI Taxonomy" id="1484693"/>
    <lineage>
        <taxon>Bacteria</taxon>
        <taxon>Pseudomonadati</taxon>
        <taxon>Pseudomonadota</taxon>
        <taxon>Betaproteobacteria</taxon>
        <taxon>Burkholderiales</taxon>
        <taxon>Comamonadaceae</taxon>
        <taxon>Rhodoferax</taxon>
    </lineage>
</organism>
<comment type="caution">
    <text evidence="1">The sequence shown here is derived from an EMBL/GenBank/DDBJ whole genome shotgun (WGS) entry which is preliminary data.</text>
</comment>
<evidence type="ECO:0000313" key="2">
    <source>
        <dbReference type="Proteomes" id="UP001268089"/>
    </source>
</evidence>
<sequence>MAELGLDIGALAPSDRHVEGVVEVVLDATGHFDQTLSAARQHTAHAHPGLFGMVQRGLRVMYQIGP</sequence>
<reference evidence="1 2" key="1">
    <citation type="submission" date="2023-07" db="EMBL/GenBank/DDBJ databases">
        <title>Sorghum-associated microbial communities from plants grown in Nebraska, USA.</title>
        <authorList>
            <person name="Schachtman D."/>
        </authorList>
    </citation>
    <scope>NUCLEOTIDE SEQUENCE [LARGE SCALE GENOMIC DNA]</scope>
    <source>
        <strain evidence="1 2">BE308</strain>
    </source>
</reference>
<protein>
    <submittedName>
        <fullName evidence="1">Uncharacterized protein</fullName>
    </submittedName>
</protein>
<dbReference type="EMBL" id="JAVDXO010000005">
    <property type="protein sequence ID" value="MDR7307286.1"/>
    <property type="molecule type" value="Genomic_DNA"/>
</dbReference>
<gene>
    <name evidence="1" type="ORF">J2X15_002573</name>
</gene>
<dbReference type="Proteomes" id="UP001268089">
    <property type="component" value="Unassembled WGS sequence"/>
</dbReference>